<evidence type="ECO:0000256" key="4">
    <source>
        <dbReference type="ARBA" id="ARBA00022840"/>
    </source>
</evidence>
<dbReference type="InterPro" id="IPR003593">
    <property type="entry name" value="AAA+_ATPase"/>
</dbReference>
<keyword evidence="4 6" id="KW-0067">ATP-binding</keyword>
<dbReference type="InterPro" id="IPR027417">
    <property type="entry name" value="P-loop_NTPase"/>
</dbReference>
<dbReference type="PROSITE" id="PS00211">
    <property type="entry name" value="ABC_TRANSPORTER_1"/>
    <property type="match status" value="1"/>
</dbReference>
<gene>
    <name evidence="6" type="ORF">R7226_29850</name>
</gene>
<dbReference type="PANTHER" id="PTHR42734">
    <property type="entry name" value="METAL TRANSPORT SYSTEM ATP-BINDING PROTEIN TM_0124-RELATED"/>
    <property type="match status" value="1"/>
</dbReference>
<comment type="caution">
    <text evidence="6">The sequence shown here is derived from an EMBL/GenBank/DDBJ whole genome shotgun (WGS) entry which is preliminary data.</text>
</comment>
<dbReference type="Gene3D" id="3.40.50.300">
    <property type="entry name" value="P-loop containing nucleotide triphosphate hydrolases"/>
    <property type="match status" value="1"/>
</dbReference>
<dbReference type="Proteomes" id="UP001284601">
    <property type="component" value="Unassembled WGS sequence"/>
</dbReference>
<evidence type="ECO:0000313" key="7">
    <source>
        <dbReference type="Proteomes" id="UP001284601"/>
    </source>
</evidence>
<keyword evidence="7" id="KW-1185">Reference proteome</keyword>
<dbReference type="InterPro" id="IPR003439">
    <property type="entry name" value="ABC_transporter-like_ATP-bd"/>
</dbReference>
<evidence type="ECO:0000256" key="3">
    <source>
        <dbReference type="ARBA" id="ARBA00022741"/>
    </source>
</evidence>
<sequence length="264" mass="27899">MSDASPPIAPSGADSALVTAADLAVGYSAAPVLTGVSFALHAGERIGVLGPNGGGKTTLFRALLNELRPLAGELRLAVRAGTVPQTERSRLDFPVSALDVALMGTIAGRPWWKRPGRAERAAAHAALRRVGLDALAERSFGELSGGQRQRVLVARALVQDARIVLLDEPFTGLDNVSAQRLEQLLDELAAEGRGVLIATHDVDQARAWDQVLCLNRRQVAFGPPASTLTLEVLAATYGGSIVTLPQDGGERLAILPPHHHDHDH</sequence>
<evidence type="ECO:0000259" key="5">
    <source>
        <dbReference type="PROSITE" id="PS50893"/>
    </source>
</evidence>
<dbReference type="InterPro" id="IPR050153">
    <property type="entry name" value="Metal_Ion_Import_ABC"/>
</dbReference>
<dbReference type="PANTHER" id="PTHR42734:SF5">
    <property type="entry name" value="IRON TRANSPORT SYSTEM ATP-BINDING PROTEIN HI_0361-RELATED"/>
    <property type="match status" value="1"/>
</dbReference>
<dbReference type="RefSeq" id="WP_318601136.1">
    <property type="nucleotide sequence ID" value="NZ_JAWSTH010000156.1"/>
</dbReference>
<organism evidence="6 7">
    <name type="scientific">Conexibacter stalactiti</name>
    <dbReference type="NCBI Taxonomy" id="1940611"/>
    <lineage>
        <taxon>Bacteria</taxon>
        <taxon>Bacillati</taxon>
        <taxon>Actinomycetota</taxon>
        <taxon>Thermoleophilia</taxon>
        <taxon>Solirubrobacterales</taxon>
        <taxon>Conexibacteraceae</taxon>
        <taxon>Conexibacter</taxon>
    </lineage>
</organism>
<reference evidence="7" key="1">
    <citation type="submission" date="2023-07" db="EMBL/GenBank/DDBJ databases">
        <title>Conexibacter stalactiti sp. nov., isolated from stalactites in a lava cave and emended description of the genus Conexibacter.</title>
        <authorList>
            <person name="Lee S.D."/>
        </authorList>
    </citation>
    <scope>NUCLEOTIDE SEQUENCE [LARGE SCALE GENOMIC DNA]</scope>
    <source>
        <strain evidence="7">KCTC 39840</strain>
    </source>
</reference>
<comment type="similarity">
    <text evidence="1">Belongs to the ABC transporter superfamily.</text>
</comment>
<dbReference type="PROSITE" id="PS50893">
    <property type="entry name" value="ABC_TRANSPORTER_2"/>
    <property type="match status" value="1"/>
</dbReference>
<evidence type="ECO:0000256" key="1">
    <source>
        <dbReference type="ARBA" id="ARBA00005417"/>
    </source>
</evidence>
<keyword evidence="2" id="KW-0813">Transport</keyword>
<accession>A0ABU4HZ49</accession>
<protein>
    <submittedName>
        <fullName evidence="6">Metal ABC transporter ATP-binding protein</fullName>
    </submittedName>
</protein>
<dbReference type="InterPro" id="IPR017871">
    <property type="entry name" value="ABC_transporter-like_CS"/>
</dbReference>
<name>A0ABU4HZ49_9ACTN</name>
<dbReference type="SMART" id="SM00382">
    <property type="entry name" value="AAA"/>
    <property type="match status" value="1"/>
</dbReference>
<keyword evidence="3" id="KW-0547">Nucleotide-binding</keyword>
<dbReference type="SUPFAM" id="SSF52540">
    <property type="entry name" value="P-loop containing nucleoside triphosphate hydrolases"/>
    <property type="match status" value="1"/>
</dbReference>
<dbReference type="Pfam" id="PF00005">
    <property type="entry name" value="ABC_tran"/>
    <property type="match status" value="1"/>
</dbReference>
<reference evidence="6 7" key="2">
    <citation type="submission" date="2023-10" db="EMBL/GenBank/DDBJ databases">
        <authorList>
            <person name="Han X.F."/>
        </authorList>
    </citation>
    <scope>NUCLEOTIDE SEQUENCE [LARGE SCALE GENOMIC DNA]</scope>
    <source>
        <strain evidence="6 7">KCTC 39840</strain>
    </source>
</reference>
<evidence type="ECO:0000313" key="6">
    <source>
        <dbReference type="EMBL" id="MDW5598602.1"/>
    </source>
</evidence>
<dbReference type="GO" id="GO:0005524">
    <property type="term" value="F:ATP binding"/>
    <property type="evidence" value="ECO:0007669"/>
    <property type="project" value="UniProtKB-KW"/>
</dbReference>
<proteinExistence type="inferred from homology"/>
<dbReference type="EMBL" id="JAWSTH010000156">
    <property type="protein sequence ID" value="MDW5598602.1"/>
    <property type="molecule type" value="Genomic_DNA"/>
</dbReference>
<feature type="domain" description="ABC transporter" evidence="5">
    <location>
        <begin position="18"/>
        <end position="241"/>
    </location>
</feature>
<evidence type="ECO:0000256" key="2">
    <source>
        <dbReference type="ARBA" id="ARBA00022448"/>
    </source>
</evidence>